<gene>
    <name evidence="1" type="primary">AlNc14C67G4736</name>
    <name evidence="1" type="ORF">ALNC14_054340</name>
</gene>
<dbReference type="AlphaFoldDB" id="F0WDL6"/>
<proteinExistence type="predicted"/>
<organism evidence="1">
    <name type="scientific">Albugo laibachii Nc14</name>
    <dbReference type="NCBI Taxonomy" id="890382"/>
    <lineage>
        <taxon>Eukaryota</taxon>
        <taxon>Sar</taxon>
        <taxon>Stramenopiles</taxon>
        <taxon>Oomycota</taxon>
        <taxon>Peronosporomycetes</taxon>
        <taxon>Albuginales</taxon>
        <taxon>Albuginaceae</taxon>
        <taxon>Albugo</taxon>
    </lineage>
</organism>
<sequence>MSSTSFGCQHYEKVIEYRMMLTSYKCINGYFCSICCTYIQGEHQLVSRRGVSCMWLLSHATPPSRRRQRMEYSYACKLSFVDLAYDFEDWRNQLLQSLRQKHMKVPFTWQ</sequence>
<dbReference type="HOGENOM" id="CLU_2175768_0_0_1"/>
<dbReference type="EMBL" id="FR824112">
    <property type="protein sequence ID" value="CCA19291.1"/>
    <property type="molecule type" value="Genomic_DNA"/>
</dbReference>
<reference evidence="1" key="1">
    <citation type="journal article" date="2011" name="PLoS Biol.">
        <title>Gene gain and loss during evolution of obligate parasitism in the white rust pathogen of Arabidopsis thaliana.</title>
        <authorList>
            <person name="Kemen E."/>
            <person name="Gardiner A."/>
            <person name="Schultz-Larsen T."/>
            <person name="Kemen A.C."/>
            <person name="Balmuth A.L."/>
            <person name="Robert-Seilaniantz A."/>
            <person name="Bailey K."/>
            <person name="Holub E."/>
            <person name="Studholme D.J."/>
            <person name="Maclean D."/>
            <person name="Jones J.D."/>
        </authorList>
    </citation>
    <scope>NUCLEOTIDE SEQUENCE</scope>
</reference>
<reference evidence="1" key="2">
    <citation type="submission" date="2011-02" db="EMBL/GenBank/DDBJ databases">
        <authorList>
            <person name="MacLean D."/>
        </authorList>
    </citation>
    <scope>NUCLEOTIDE SEQUENCE</scope>
</reference>
<evidence type="ECO:0000313" key="1">
    <source>
        <dbReference type="EMBL" id="CCA19291.1"/>
    </source>
</evidence>
<name>F0WDL6_9STRA</name>
<accession>F0WDL6</accession>
<protein>
    <submittedName>
        <fullName evidence="1">AlNc14C67G4736 protein</fullName>
    </submittedName>
</protein>